<dbReference type="Gene3D" id="2.120.10.30">
    <property type="entry name" value="TolB, C-terminal domain"/>
    <property type="match status" value="1"/>
</dbReference>
<keyword evidence="3" id="KW-1185">Reference proteome</keyword>
<organism evidence="2 3">
    <name type="scientific">Oceanibaculum pacificum</name>
    <dbReference type="NCBI Taxonomy" id="580166"/>
    <lineage>
        <taxon>Bacteria</taxon>
        <taxon>Pseudomonadati</taxon>
        <taxon>Pseudomonadota</taxon>
        <taxon>Alphaproteobacteria</taxon>
        <taxon>Rhodospirillales</taxon>
        <taxon>Oceanibaculaceae</taxon>
        <taxon>Oceanibaculum</taxon>
    </lineage>
</organism>
<gene>
    <name evidence="2" type="ORF">AUP43_04430</name>
</gene>
<dbReference type="InterPro" id="IPR013658">
    <property type="entry name" value="SGL"/>
</dbReference>
<evidence type="ECO:0000259" key="1">
    <source>
        <dbReference type="Pfam" id="PF08450"/>
    </source>
</evidence>
<evidence type="ECO:0000313" key="3">
    <source>
        <dbReference type="Proteomes" id="UP000076400"/>
    </source>
</evidence>
<dbReference type="SUPFAM" id="SSF63829">
    <property type="entry name" value="Calcium-dependent phosphotriesterase"/>
    <property type="match status" value="1"/>
</dbReference>
<dbReference type="OrthoDB" id="241638at2"/>
<dbReference type="InterPro" id="IPR011042">
    <property type="entry name" value="6-blade_b-propeller_TolB-like"/>
</dbReference>
<name>A0A154WGE8_9PROT</name>
<dbReference type="EMBL" id="LPXN01000013">
    <property type="protein sequence ID" value="KZD12598.1"/>
    <property type="molecule type" value="Genomic_DNA"/>
</dbReference>
<accession>A0A154WGE8</accession>
<dbReference type="PANTHER" id="PTHR47572:SF5">
    <property type="entry name" value="BLR2277 PROTEIN"/>
    <property type="match status" value="1"/>
</dbReference>
<proteinExistence type="predicted"/>
<dbReference type="STRING" id="580166.AUP43_04430"/>
<dbReference type="InterPro" id="IPR051262">
    <property type="entry name" value="SMP-30/CGR1_Lactonase"/>
</dbReference>
<sequence length="304" mass="33031">MSLYPPPQDLQTEIAFRLPDNFRQPRHTHWADFNKGGVQVDSFLEGPSFDRDGNLYLVDVPFGRIFKVTPKGAWSVVAEYDGQPNGLKLHRDGSIWIADYKNGILRLDPRSGMMDTIVGHVHSEGLKGCNDLVFAENGDLYFTDQGQTGLQDPSGRVYRLAVNGRLDLLIDTVPSPNGITLNKAGTQLFVGVTRANAVWRLPLHATGGTSKVGMFIQLSGGTGPDGMAMGSEDEILVCHVGMGSVWVFNRLGEPMYRIRSCEGLLTTNAAFGPDGKTLYIVESDSGCVLKATLPLAGQVIYGLS</sequence>
<comment type="caution">
    <text evidence="2">The sequence shown here is derived from an EMBL/GenBank/DDBJ whole genome shotgun (WGS) entry which is preliminary data.</text>
</comment>
<reference evidence="2 3" key="1">
    <citation type="submission" date="2015-12" db="EMBL/GenBank/DDBJ databases">
        <title>Genome sequence of Oceanibaculum pacificum MCCC 1A02656.</title>
        <authorList>
            <person name="Lu L."/>
            <person name="Lai Q."/>
            <person name="Shao Z."/>
            <person name="Qian P."/>
        </authorList>
    </citation>
    <scope>NUCLEOTIDE SEQUENCE [LARGE SCALE GENOMIC DNA]</scope>
    <source>
        <strain evidence="2 3">MCCC 1A02656</strain>
    </source>
</reference>
<dbReference type="Pfam" id="PF08450">
    <property type="entry name" value="SGL"/>
    <property type="match status" value="1"/>
</dbReference>
<protein>
    <submittedName>
        <fullName evidence="2">Gluconolactonase</fullName>
    </submittedName>
</protein>
<evidence type="ECO:0000313" key="2">
    <source>
        <dbReference type="EMBL" id="KZD12598.1"/>
    </source>
</evidence>
<feature type="domain" description="SMP-30/Gluconolactonase/LRE-like region" evidence="1">
    <location>
        <begin position="45"/>
        <end position="281"/>
    </location>
</feature>
<dbReference type="PANTHER" id="PTHR47572">
    <property type="entry name" value="LIPOPROTEIN-RELATED"/>
    <property type="match status" value="1"/>
</dbReference>
<dbReference type="Proteomes" id="UP000076400">
    <property type="component" value="Unassembled WGS sequence"/>
</dbReference>
<dbReference type="RefSeq" id="WP_067551841.1">
    <property type="nucleotide sequence ID" value="NZ_LPXN01000013.1"/>
</dbReference>
<dbReference type="AlphaFoldDB" id="A0A154WGE8"/>